<dbReference type="GO" id="GO:0005978">
    <property type="term" value="P:glycogen biosynthetic process"/>
    <property type="evidence" value="ECO:0007669"/>
    <property type="project" value="TreeGrafter"/>
</dbReference>
<dbReference type="Proteomes" id="UP001175226">
    <property type="component" value="Unassembled WGS sequence"/>
</dbReference>
<sequence length="141" mass="16453">MFFKNRKYVENRVAYCESREQALIGDKTLILWVMYQEMDTHMLDFTPMTPVISRGIALYEMNRLLTYSTLIFERNESGHPEWNMVDDPLLRYTYLNSAMTHADEKSGLPSAQPAYVSLKHEVNKSFTYYRFGNSDNIKSGG</sequence>
<proteinExistence type="predicted"/>
<dbReference type="AlphaFoldDB" id="A0AA39MFH9"/>
<protein>
    <submittedName>
        <fullName evidence="2">Uncharacterized protein</fullName>
    </submittedName>
</protein>
<keyword evidence="3" id="KW-1185">Reference proteome</keyword>
<evidence type="ECO:0000256" key="1">
    <source>
        <dbReference type="ARBA" id="ARBA00004964"/>
    </source>
</evidence>
<dbReference type="EMBL" id="JAUEPT010000105">
    <property type="protein sequence ID" value="KAK0431854.1"/>
    <property type="molecule type" value="Genomic_DNA"/>
</dbReference>
<reference evidence="2" key="1">
    <citation type="submission" date="2023-06" db="EMBL/GenBank/DDBJ databases">
        <authorList>
            <consortium name="Lawrence Berkeley National Laboratory"/>
            <person name="Ahrendt S."/>
            <person name="Sahu N."/>
            <person name="Indic B."/>
            <person name="Wong-Bajracharya J."/>
            <person name="Merenyi Z."/>
            <person name="Ke H.-M."/>
            <person name="Monk M."/>
            <person name="Kocsube S."/>
            <person name="Drula E."/>
            <person name="Lipzen A."/>
            <person name="Balint B."/>
            <person name="Henrissat B."/>
            <person name="Andreopoulos B."/>
            <person name="Martin F.M."/>
            <person name="Harder C.B."/>
            <person name="Rigling D."/>
            <person name="Ford K.L."/>
            <person name="Foster G.D."/>
            <person name="Pangilinan J."/>
            <person name="Papanicolaou A."/>
            <person name="Barry K."/>
            <person name="LaButti K."/>
            <person name="Viragh M."/>
            <person name="Koriabine M."/>
            <person name="Yan M."/>
            <person name="Riley R."/>
            <person name="Champramary S."/>
            <person name="Plett K.L."/>
            <person name="Tsai I.J."/>
            <person name="Slot J."/>
            <person name="Sipos G."/>
            <person name="Plett J."/>
            <person name="Nagy L.G."/>
            <person name="Grigoriev I.V."/>
        </authorList>
    </citation>
    <scope>NUCLEOTIDE SEQUENCE</scope>
    <source>
        <strain evidence="2">FPL87.14</strain>
    </source>
</reference>
<dbReference type="Gene3D" id="3.20.20.80">
    <property type="entry name" value="Glycosidases"/>
    <property type="match status" value="1"/>
</dbReference>
<evidence type="ECO:0000313" key="3">
    <source>
        <dbReference type="Proteomes" id="UP001175226"/>
    </source>
</evidence>
<dbReference type="GO" id="GO:0005737">
    <property type="term" value="C:cytoplasm"/>
    <property type="evidence" value="ECO:0007669"/>
    <property type="project" value="TreeGrafter"/>
</dbReference>
<comment type="caution">
    <text evidence="2">The sequence shown here is derived from an EMBL/GenBank/DDBJ whole genome shotgun (WGS) entry which is preliminary data.</text>
</comment>
<evidence type="ECO:0000313" key="2">
    <source>
        <dbReference type="EMBL" id="KAK0431854.1"/>
    </source>
</evidence>
<comment type="pathway">
    <text evidence="1">Glycan biosynthesis; glycogen biosynthesis.</text>
</comment>
<dbReference type="PANTHER" id="PTHR43651">
    <property type="entry name" value="1,4-ALPHA-GLUCAN-BRANCHING ENZYME"/>
    <property type="match status" value="1"/>
</dbReference>
<dbReference type="GO" id="GO:0003844">
    <property type="term" value="F:1,4-alpha-glucan branching enzyme activity"/>
    <property type="evidence" value="ECO:0007669"/>
    <property type="project" value="TreeGrafter"/>
</dbReference>
<organism evidence="2 3">
    <name type="scientific">Armillaria borealis</name>
    <dbReference type="NCBI Taxonomy" id="47425"/>
    <lineage>
        <taxon>Eukaryota</taxon>
        <taxon>Fungi</taxon>
        <taxon>Dikarya</taxon>
        <taxon>Basidiomycota</taxon>
        <taxon>Agaricomycotina</taxon>
        <taxon>Agaricomycetes</taxon>
        <taxon>Agaricomycetidae</taxon>
        <taxon>Agaricales</taxon>
        <taxon>Marasmiineae</taxon>
        <taxon>Physalacriaceae</taxon>
        <taxon>Armillaria</taxon>
    </lineage>
</organism>
<gene>
    <name evidence="2" type="ORF">EV421DRAFT_1925399</name>
</gene>
<dbReference type="PANTHER" id="PTHR43651:SF3">
    <property type="entry name" value="1,4-ALPHA-GLUCAN-BRANCHING ENZYME"/>
    <property type="match status" value="1"/>
</dbReference>
<name>A0AA39MFH9_9AGAR</name>
<accession>A0AA39MFH9</accession>